<proteinExistence type="predicted"/>
<dbReference type="Pfam" id="PF19065">
    <property type="entry name" value="P8_CR"/>
    <property type="match status" value="1"/>
</dbReference>
<evidence type="ECO:0000259" key="1">
    <source>
        <dbReference type="Pfam" id="PF19065"/>
    </source>
</evidence>
<dbReference type="AlphaFoldDB" id="A0A6C0JD24"/>
<protein>
    <recommendedName>
        <fullName evidence="1">Minor capsid protein P8 central region domain-containing protein</fullName>
    </recommendedName>
</protein>
<feature type="domain" description="Minor capsid protein P8 central region" evidence="1">
    <location>
        <begin position="39"/>
        <end position="160"/>
    </location>
</feature>
<organism evidence="2">
    <name type="scientific">viral metagenome</name>
    <dbReference type="NCBI Taxonomy" id="1070528"/>
    <lineage>
        <taxon>unclassified sequences</taxon>
        <taxon>metagenomes</taxon>
        <taxon>organismal metagenomes</taxon>
    </lineage>
</organism>
<dbReference type="InterPro" id="IPR043916">
    <property type="entry name" value="P8_CR"/>
</dbReference>
<accession>A0A6C0JD24</accession>
<reference evidence="2" key="1">
    <citation type="journal article" date="2020" name="Nature">
        <title>Giant virus diversity and host interactions through global metagenomics.</title>
        <authorList>
            <person name="Schulz F."/>
            <person name="Roux S."/>
            <person name="Paez-Espino D."/>
            <person name="Jungbluth S."/>
            <person name="Walsh D.A."/>
            <person name="Denef V.J."/>
            <person name="McMahon K.D."/>
            <person name="Konstantinidis K.T."/>
            <person name="Eloe-Fadrosh E.A."/>
            <person name="Kyrpides N.C."/>
            <person name="Woyke T."/>
        </authorList>
    </citation>
    <scope>NUCLEOTIDE SEQUENCE</scope>
    <source>
        <strain evidence="2">GVMAG-M-3300025874-2</strain>
    </source>
</reference>
<name>A0A6C0JD24_9ZZZZ</name>
<dbReference type="EMBL" id="MN740346">
    <property type="protein sequence ID" value="QHU01534.1"/>
    <property type="molecule type" value="Genomic_DNA"/>
</dbReference>
<sequence>MENGRVIKINEASKFEGLPLFYNNKASNNFKCKALQGIQQNSKLSTLFFSKENINNVQELIRYTVWIISDKKFIIDKQSDVEIQIVMRSTFLQHSLNLDCKYKDQITKLNQLVVNWCSPQILAEVQQYYGYLHDVENLPMPIDRSINISNKGSKTLRSVTTTF</sequence>
<evidence type="ECO:0000313" key="2">
    <source>
        <dbReference type="EMBL" id="QHU01534.1"/>
    </source>
</evidence>